<evidence type="ECO:0000256" key="1">
    <source>
        <dbReference type="SAM" id="Phobius"/>
    </source>
</evidence>
<keyword evidence="1" id="KW-0472">Membrane</keyword>
<evidence type="ECO:0000313" key="2">
    <source>
        <dbReference type="EMBL" id="BDC99583.1"/>
    </source>
</evidence>
<keyword evidence="3" id="KW-1185">Reference proteome</keyword>
<dbReference type="EMBL" id="AP025292">
    <property type="protein sequence ID" value="BDC99583.1"/>
    <property type="molecule type" value="Genomic_DNA"/>
</dbReference>
<gene>
    <name evidence="2" type="ORF">PEPS_18640</name>
</gene>
<proteinExistence type="predicted"/>
<accession>A0ABM7VF62</accession>
<name>A0ABM7VF62_9BACT</name>
<keyword evidence="1" id="KW-1133">Transmembrane helix</keyword>
<dbReference type="Proteomes" id="UP001354989">
    <property type="component" value="Chromosome"/>
</dbReference>
<reference evidence="2 3" key="1">
    <citation type="submission" date="2021-12" db="EMBL/GenBank/DDBJ databases">
        <title>Genome sequencing of bacteria with rrn-lacking chromosome and rrn-plasmid.</title>
        <authorList>
            <person name="Anda M."/>
            <person name="Iwasaki W."/>
        </authorList>
    </citation>
    <scope>NUCLEOTIDE SEQUENCE [LARGE SCALE GENOMIC DNA]</scope>
    <source>
        <strain evidence="2 3">NBRC 101262</strain>
    </source>
</reference>
<sequence length="166" mass="19820">MDFLYLDFMKKAVKFTSNLMVLIITLVVFALFIEDYLFFKSDVKACLAEHNIELLHDFELEYNDVSSLMDYSHQFELEISAEDKERLMSRFLSSPNYIKDAPEMFDIRSGKPRYSEKEIQFTATYDDIRGVEYQSFRPSKKGHKPIWEIITIKEKENRLIYLRILE</sequence>
<keyword evidence="1" id="KW-0812">Transmembrane</keyword>
<organism evidence="2 3">
    <name type="scientific">Persicobacter psychrovividus</name>
    <dbReference type="NCBI Taxonomy" id="387638"/>
    <lineage>
        <taxon>Bacteria</taxon>
        <taxon>Pseudomonadati</taxon>
        <taxon>Bacteroidota</taxon>
        <taxon>Cytophagia</taxon>
        <taxon>Cytophagales</taxon>
        <taxon>Persicobacteraceae</taxon>
        <taxon>Persicobacter</taxon>
    </lineage>
</organism>
<evidence type="ECO:0000313" key="3">
    <source>
        <dbReference type="Proteomes" id="UP001354989"/>
    </source>
</evidence>
<feature type="transmembrane region" description="Helical" evidence="1">
    <location>
        <begin position="12"/>
        <end position="33"/>
    </location>
</feature>
<protein>
    <submittedName>
        <fullName evidence="2">Uncharacterized protein</fullName>
    </submittedName>
</protein>